<feature type="transmembrane region" description="Helical" evidence="2">
    <location>
        <begin position="462"/>
        <end position="487"/>
    </location>
</feature>
<feature type="transmembrane region" description="Helical" evidence="2">
    <location>
        <begin position="425"/>
        <end position="450"/>
    </location>
</feature>
<dbReference type="Proteomes" id="UP000784435">
    <property type="component" value="Unassembled WGS sequence"/>
</dbReference>
<evidence type="ECO:0000313" key="4">
    <source>
        <dbReference type="Proteomes" id="UP000784435"/>
    </source>
</evidence>
<accession>A0A921SNA5</accession>
<keyword evidence="2" id="KW-1133">Transmembrane helix</keyword>
<dbReference type="AlphaFoldDB" id="A0A921SNA5"/>
<keyword evidence="2" id="KW-0472">Membrane</keyword>
<feature type="transmembrane region" description="Helical" evidence="2">
    <location>
        <begin position="112"/>
        <end position="134"/>
    </location>
</feature>
<evidence type="ECO:0008006" key="5">
    <source>
        <dbReference type="Google" id="ProtNLM"/>
    </source>
</evidence>
<feature type="transmembrane region" description="Helical" evidence="2">
    <location>
        <begin position="54"/>
        <end position="76"/>
    </location>
</feature>
<feature type="transmembrane region" description="Helical" evidence="2">
    <location>
        <begin position="540"/>
        <end position="558"/>
    </location>
</feature>
<feature type="compositionally biased region" description="Basic and acidic residues" evidence="1">
    <location>
        <begin position="20"/>
        <end position="30"/>
    </location>
</feature>
<proteinExistence type="predicted"/>
<feature type="region of interest" description="Disordered" evidence="1">
    <location>
        <begin position="1"/>
        <end position="33"/>
    </location>
</feature>
<feature type="transmembrane region" description="Helical" evidence="2">
    <location>
        <begin position="494"/>
        <end position="512"/>
    </location>
</feature>
<reference evidence="3" key="1">
    <citation type="journal article" date="2021" name="PeerJ">
        <title>Extensive microbial diversity within the chicken gut microbiome revealed by metagenomics and culture.</title>
        <authorList>
            <person name="Gilroy R."/>
            <person name="Ravi A."/>
            <person name="Getino M."/>
            <person name="Pursley I."/>
            <person name="Horton D.L."/>
            <person name="Alikhan N.F."/>
            <person name="Baker D."/>
            <person name="Gharbi K."/>
            <person name="Hall N."/>
            <person name="Watson M."/>
            <person name="Adriaenssens E.M."/>
            <person name="Foster-Nyarko E."/>
            <person name="Jarju S."/>
            <person name="Secka A."/>
            <person name="Antonio M."/>
            <person name="Oren A."/>
            <person name="Chaudhuri R.R."/>
            <person name="La Ragione R."/>
            <person name="Hildebrand F."/>
            <person name="Pallen M.J."/>
        </authorList>
    </citation>
    <scope>NUCLEOTIDE SEQUENCE</scope>
    <source>
        <strain evidence="3">ChiGjej5B5-7349</strain>
    </source>
</reference>
<feature type="transmembrane region" description="Helical" evidence="2">
    <location>
        <begin position="333"/>
        <end position="352"/>
    </location>
</feature>
<evidence type="ECO:0000256" key="1">
    <source>
        <dbReference type="SAM" id="MobiDB-lite"/>
    </source>
</evidence>
<comment type="caution">
    <text evidence="3">The sequence shown here is derived from an EMBL/GenBank/DDBJ whole genome shotgun (WGS) entry which is preliminary data.</text>
</comment>
<gene>
    <name evidence="3" type="ORF">K8V08_04395</name>
</gene>
<evidence type="ECO:0000313" key="3">
    <source>
        <dbReference type="EMBL" id="HJG79634.1"/>
    </source>
</evidence>
<feature type="transmembrane region" description="Helical" evidence="2">
    <location>
        <begin position="372"/>
        <end position="395"/>
    </location>
</feature>
<dbReference type="EMBL" id="DYUK01000090">
    <property type="protein sequence ID" value="HJG79634.1"/>
    <property type="molecule type" value="Genomic_DNA"/>
</dbReference>
<feature type="transmembrane region" description="Helical" evidence="2">
    <location>
        <begin position="270"/>
        <end position="291"/>
    </location>
</feature>
<feature type="transmembrane region" description="Helical" evidence="2">
    <location>
        <begin position="223"/>
        <end position="241"/>
    </location>
</feature>
<sequence>MTTTHDPGAATVVQDTSPTTRRDRPHETRPRRTAPLTAAPALVRFLLRVDRIRALVWVLGIGALAFYFSHAIQVIAADDETLAELAGLYADPVGRMMVGPGFGMDAPTHERFFAAGYAFVLYIALALMSVFTMIRHTRADEQAGRAELLRANVVGRHATLAAALIVTMLQVLAASALIAVGALSAGYAPTGSLLIAATGAATGLFFAGAAAVAAQLGSSSRGAAGLAGGLIGLAYVIRMAGDAPQVGGTALSWASPLGWAQQTAPYVEDLWWPVLLPAGGGLLLVALGFWLSTRRDVGEGILPARLSRAEARPALGTPLGMAARTLLGTLRGWGIALVFAGLMFGSYSQTMLDAADSLPPEFADFFTGKDVMLGYLAYIALFMGILVLAAAVGGLQQIRGEETRSRAEYGLSAPLSRTTWLGAHLTVVLAGVVLILAAVGAAMGLGAALSLEEDGGRYAGDLIAAALQQVPAILCVVGIVTALIGWLPRAAPPVGWAIVAFCGFMGTFGGLLDPPAALVDLDPFHHLASHPVEPIAWEPIAWLTAIGAAGIVLGLLGWRRREVGRV</sequence>
<evidence type="ECO:0000256" key="2">
    <source>
        <dbReference type="SAM" id="Phobius"/>
    </source>
</evidence>
<feature type="transmembrane region" description="Helical" evidence="2">
    <location>
        <begin position="193"/>
        <end position="216"/>
    </location>
</feature>
<reference evidence="3" key="2">
    <citation type="submission" date="2021-09" db="EMBL/GenBank/DDBJ databases">
        <authorList>
            <person name="Gilroy R."/>
        </authorList>
    </citation>
    <scope>NUCLEOTIDE SEQUENCE</scope>
    <source>
        <strain evidence="3">ChiGjej5B5-7349</strain>
    </source>
</reference>
<name>A0A921SNA5_9MICO</name>
<organism evidence="3 4">
    <name type="scientific">Brevibacterium senegalense</name>
    <dbReference type="NCBI Taxonomy" id="1033736"/>
    <lineage>
        <taxon>Bacteria</taxon>
        <taxon>Bacillati</taxon>
        <taxon>Actinomycetota</taxon>
        <taxon>Actinomycetes</taxon>
        <taxon>Micrococcales</taxon>
        <taxon>Brevibacteriaceae</taxon>
        <taxon>Brevibacterium</taxon>
    </lineage>
</organism>
<keyword evidence="2" id="KW-0812">Transmembrane</keyword>
<protein>
    <recommendedName>
        <fullName evidence="5">ABC-2 type transport system permease protein</fullName>
    </recommendedName>
</protein>
<feature type="transmembrane region" description="Helical" evidence="2">
    <location>
        <begin position="160"/>
        <end position="187"/>
    </location>
</feature>